<feature type="region of interest" description="Disordered" evidence="2">
    <location>
        <begin position="1121"/>
        <end position="1186"/>
    </location>
</feature>
<feature type="compositionally biased region" description="Basic residues" evidence="2">
    <location>
        <begin position="369"/>
        <end position="378"/>
    </location>
</feature>
<feature type="compositionally biased region" description="Basic and acidic residues" evidence="2">
    <location>
        <begin position="1288"/>
        <end position="1298"/>
    </location>
</feature>
<feature type="region of interest" description="Disordered" evidence="2">
    <location>
        <begin position="351"/>
        <end position="393"/>
    </location>
</feature>
<feature type="region of interest" description="Disordered" evidence="2">
    <location>
        <begin position="546"/>
        <end position="568"/>
    </location>
</feature>
<feature type="compositionally biased region" description="Low complexity" evidence="2">
    <location>
        <begin position="1228"/>
        <end position="1237"/>
    </location>
</feature>
<feature type="compositionally biased region" description="Polar residues" evidence="2">
    <location>
        <begin position="46"/>
        <end position="81"/>
    </location>
</feature>
<feature type="compositionally biased region" description="Basic and acidic residues" evidence="2">
    <location>
        <begin position="24"/>
        <end position="35"/>
    </location>
</feature>
<keyword evidence="4" id="KW-1185">Reference proteome</keyword>
<evidence type="ECO:0000313" key="3">
    <source>
        <dbReference type="EMBL" id="KZL78471.1"/>
    </source>
</evidence>
<evidence type="ECO:0000313" key="4">
    <source>
        <dbReference type="Proteomes" id="UP000076552"/>
    </source>
</evidence>
<feature type="region of interest" description="Disordered" evidence="2">
    <location>
        <begin position="407"/>
        <end position="445"/>
    </location>
</feature>
<dbReference type="EMBL" id="LFIV01000002">
    <property type="protein sequence ID" value="KZL78471.1"/>
    <property type="molecule type" value="Genomic_DNA"/>
</dbReference>
<gene>
    <name evidence="3" type="ORF">CT0861_02128</name>
</gene>
<feature type="region of interest" description="Disordered" evidence="2">
    <location>
        <begin position="1220"/>
        <end position="1298"/>
    </location>
</feature>
<feature type="region of interest" description="Disordered" evidence="2">
    <location>
        <begin position="285"/>
        <end position="331"/>
    </location>
</feature>
<feature type="compositionally biased region" description="Polar residues" evidence="2">
    <location>
        <begin position="203"/>
        <end position="228"/>
    </location>
</feature>
<protein>
    <submittedName>
        <fullName evidence="3">Uncharacterized protein</fullName>
    </submittedName>
</protein>
<comment type="caution">
    <text evidence="3">The sequence shown here is derived from an EMBL/GenBank/DDBJ whole genome shotgun (WGS) entry which is preliminary data.</text>
</comment>
<dbReference type="STRING" id="708197.A0A166Z5P4"/>
<organism evidence="3 4">
    <name type="scientific">Colletotrichum tofieldiae</name>
    <dbReference type="NCBI Taxonomy" id="708197"/>
    <lineage>
        <taxon>Eukaryota</taxon>
        <taxon>Fungi</taxon>
        <taxon>Dikarya</taxon>
        <taxon>Ascomycota</taxon>
        <taxon>Pezizomycotina</taxon>
        <taxon>Sordariomycetes</taxon>
        <taxon>Hypocreomycetidae</taxon>
        <taxon>Glomerellales</taxon>
        <taxon>Glomerellaceae</taxon>
        <taxon>Colletotrichum</taxon>
        <taxon>Colletotrichum spaethianum species complex</taxon>
    </lineage>
</organism>
<feature type="compositionally biased region" description="Low complexity" evidence="2">
    <location>
        <begin position="1263"/>
        <end position="1275"/>
    </location>
</feature>
<feature type="region of interest" description="Disordered" evidence="2">
    <location>
        <begin position="111"/>
        <end position="238"/>
    </location>
</feature>
<feature type="compositionally biased region" description="Polar residues" evidence="2">
    <location>
        <begin position="302"/>
        <end position="318"/>
    </location>
</feature>
<feature type="region of interest" description="Disordered" evidence="2">
    <location>
        <begin position="1"/>
        <end position="94"/>
    </location>
</feature>
<dbReference type="Proteomes" id="UP000076552">
    <property type="component" value="Unassembled WGS sequence"/>
</dbReference>
<keyword evidence="1" id="KW-0175">Coiled coil</keyword>
<accession>A0A166Z5P4</accession>
<proteinExistence type="predicted"/>
<evidence type="ECO:0000256" key="1">
    <source>
        <dbReference type="SAM" id="Coils"/>
    </source>
</evidence>
<feature type="compositionally biased region" description="Basic and acidic residues" evidence="2">
    <location>
        <begin position="141"/>
        <end position="151"/>
    </location>
</feature>
<evidence type="ECO:0000256" key="2">
    <source>
        <dbReference type="SAM" id="MobiDB-lite"/>
    </source>
</evidence>
<sequence>MAGKSSPDPLQTYGDTGQCSPNVHDPRSKRTRSEYPFESDAPGDNYPSSVESQPGLLSQLENSQQTTTCVFQDGDNNQYRIHQSDGHGPNSTYYPAEDKQVLEANEPFAFAPQPKHKPNHFSGRQKQPSIDFEVPGASNTDADKLVVDRPTPESVKPPPTWERTASMNSRAHRRNVSGIQTDDSSLHLRQENQAQPLVDARDSNSAQTRLEHGSNQTGIPTQHASGRTNAPFGSYSAGEQVSGLRRNNIDHCQGSTMESGLKSRPFADADAILPGISRVSAHISGQTPAVDNNPAEGLDNCRGSNNGTVQRVQASDPTVGTMPPLETPDGHKFARARHNKQHFEVAEARSCTPVGDLEMPQKSTPSTASKRRRRHVHPRQLPGGPLGHEQDEKYVPRHVASRHLNISRHRRSHHSQERHNQPTQEELRFKNQSDSRYGQPHRQNHVQRSHFDVLKSIMTHHNMFLEDARLTEESLKNEIMAQEREIKGLETRLRTSHLRHQQEKGHRKTLETELDLLQQKKNELVAITAQRDDRAQELEDEVAKLQNHREQQGLETSRLENKLEETQSKLDKLQDKSRGYKDYLNKAIVEHQKLWQQSKDISQKAIDDMRKEQQKSEEESRLALEEKQAAQEKLNRIFNDRRTVLQQELDATASNTKSLKLAMDKLEGDLRAEAEKTRCLEEQLSESRYQESLLLRVEENIKRISDKLDEIHVKSEQANAVPILITERLDEITAYMQSTPRADFGYEIRQFLKTFQEDTMSQFRQEVKSMTTGQSAMEDRLRSLEKSIQNQTALAQTECKKQQNHLLEQVADKMKQDQGLFQALQSKDGQVMKMTNTVSELTRKLQELEASTVLASQNATTSKAELQVLQERLLKREHQVSEIQAELKLQREAHEETLRELRERLLHAEEDVRQKSELVKDAQCRMATAKSELAAMTQEKQRELELQLRHSESSQQAIQQQLSESEAEVKRLKILEDSSEVLGLQKELNDANQRIINLTIKLREAQVPGTDAGVLDQLAEQLAQLNNMKDEIRELKTSGKTYKTVSKELAKMLLEQDAAKSDDILAPDSLVMPESDIPDLQQGDSVDSLINFDFTFSEAAPVQSSKKMVFRIPVEEPDQEVSAPSVVQEKLQRRETRSHGSIPKPILRQKRTATESSGAHREPLVARHAGHSSYNRPVQSVPRADQAAISDVRSKLVGDRKAQVSDLTVHGDWQKMIAQESQGSLQGIKRSSSIPPFSRRPKRSKTSFPVDDDNDESSGTGGSIIDSQQIESSQQCERGSTQVSQEQSQEKGHTSRHF</sequence>
<name>A0A166Z5P4_9PEZI</name>
<reference evidence="3 4" key="1">
    <citation type="submission" date="2015-06" db="EMBL/GenBank/DDBJ databases">
        <title>Survival trade-offs in plant roots during colonization by closely related pathogenic and mutualistic fungi.</title>
        <authorList>
            <person name="Hacquard S."/>
            <person name="Kracher B."/>
            <person name="Hiruma K."/>
            <person name="Weinman A."/>
            <person name="Muench P."/>
            <person name="Garrido Oter R."/>
            <person name="Ver Loren van Themaat E."/>
            <person name="Dallerey J.-F."/>
            <person name="Damm U."/>
            <person name="Henrissat B."/>
            <person name="Lespinet O."/>
            <person name="Thon M."/>
            <person name="Kemen E."/>
            <person name="McHardy A.C."/>
            <person name="Schulze-Lefert P."/>
            <person name="O'Connell R.J."/>
        </authorList>
    </citation>
    <scope>NUCLEOTIDE SEQUENCE [LARGE SCALE GENOMIC DNA]</scope>
    <source>
        <strain evidence="3 4">0861</strain>
    </source>
</reference>
<feature type="compositionally biased region" description="Basic and acidic residues" evidence="2">
    <location>
        <begin position="414"/>
        <end position="433"/>
    </location>
</feature>
<feature type="compositionally biased region" description="Polar residues" evidence="2">
    <location>
        <begin position="1276"/>
        <end position="1287"/>
    </location>
</feature>
<feature type="coiled-coil region" evidence="1">
    <location>
        <begin position="831"/>
        <end position="1038"/>
    </location>
</feature>